<accession>A0A0E0A6Y2</accession>
<dbReference type="AlphaFoldDB" id="A0A0E0A6Y2"/>
<evidence type="ECO:0000313" key="2">
    <source>
        <dbReference type="EnsemblPlants" id="OGLUM06G08240.1"/>
    </source>
</evidence>
<name>A0A0E0A6Y2_9ORYZ</name>
<feature type="region of interest" description="Disordered" evidence="1">
    <location>
        <begin position="90"/>
        <end position="124"/>
    </location>
</feature>
<keyword evidence="3" id="KW-1185">Reference proteome</keyword>
<reference evidence="2" key="2">
    <citation type="submission" date="2018-05" db="EMBL/GenBank/DDBJ databases">
        <title>OgluRS3 (Oryza glumaepatula Reference Sequence Version 3).</title>
        <authorList>
            <person name="Zhang J."/>
            <person name="Kudrna D."/>
            <person name="Lee S."/>
            <person name="Talag J."/>
            <person name="Welchert J."/>
            <person name="Wing R.A."/>
        </authorList>
    </citation>
    <scope>NUCLEOTIDE SEQUENCE [LARGE SCALE GENOMIC DNA]</scope>
</reference>
<dbReference type="HOGENOM" id="CLU_2007497_0_0_1"/>
<dbReference type="EnsemblPlants" id="OGLUM06G08240.1">
    <property type="protein sequence ID" value="OGLUM06G08240.1"/>
    <property type="gene ID" value="OGLUM06G08240"/>
</dbReference>
<evidence type="ECO:0000256" key="1">
    <source>
        <dbReference type="SAM" id="MobiDB-lite"/>
    </source>
</evidence>
<dbReference type="Gramene" id="OGLUM06G08240.1">
    <property type="protein sequence ID" value="OGLUM06G08240.1"/>
    <property type="gene ID" value="OGLUM06G08240"/>
</dbReference>
<proteinExistence type="predicted"/>
<dbReference type="Proteomes" id="UP000026961">
    <property type="component" value="Chromosome 6"/>
</dbReference>
<evidence type="ECO:0000313" key="3">
    <source>
        <dbReference type="Proteomes" id="UP000026961"/>
    </source>
</evidence>
<sequence>MDLLGACGGDSRSAVGGGGEDEVVDIEVKVPAGWERRLDLMSGKTFLTPRLQGVHVGHQDLNLPPLPSSAAAAASTSAAVEEVEEAVVDGASAAGGVGEASSDEVGREEGGWGSGASAGEVIGV</sequence>
<reference evidence="2" key="1">
    <citation type="submission" date="2015-04" db="UniProtKB">
        <authorList>
            <consortium name="EnsemblPlants"/>
        </authorList>
    </citation>
    <scope>IDENTIFICATION</scope>
</reference>
<protein>
    <submittedName>
        <fullName evidence="2">Uncharacterized protein</fullName>
    </submittedName>
</protein>
<organism evidence="2">
    <name type="scientific">Oryza glumipatula</name>
    <dbReference type="NCBI Taxonomy" id="40148"/>
    <lineage>
        <taxon>Eukaryota</taxon>
        <taxon>Viridiplantae</taxon>
        <taxon>Streptophyta</taxon>
        <taxon>Embryophyta</taxon>
        <taxon>Tracheophyta</taxon>
        <taxon>Spermatophyta</taxon>
        <taxon>Magnoliopsida</taxon>
        <taxon>Liliopsida</taxon>
        <taxon>Poales</taxon>
        <taxon>Poaceae</taxon>
        <taxon>BOP clade</taxon>
        <taxon>Oryzoideae</taxon>
        <taxon>Oryzeae</taxon>
        <taxon>Oryzinae</taxon>
        <taxon>Oryza</taxon>
    </lineage>
</organism>